<feature type="chain" id="PRO_5004018525" description="Secreted protein" evidence="1">
    <location>
        <begin position="28"/>
        <end position="179"/>
    </location>
</feature>
<dbReference type="OrthoDB" id="514320at2"/>
<sequence>MRLKRNFVSLVASISVVFGLFPAIASAQSEQEVISKGSLETENISPTDSLSSRYEAGDSHFLSPDLIPTVPSYEESTLQEELLHLGEDSVNTTPAIPQYDLGLAQSEKKPGQMRSDRFPLPNGITKEEADAAEILESQLQQSNHLRATTTSGCEVFWPSSYLVCGAIAPPKQKLPDKRV</sequence>
<evidence type="ECO:0000313" key="2">
    <source>
        <dbReference type="EMBL" id="AGG66207.1"/>
    </source>
</evidence>
<keyword evidence="1" id="KW-0732">Signal</keyword>
<dbReference type="EMBL" id="CP004354">
    <property type="protein sequence ID" value="AGG66207.1"/>
    <property type="molecule type" value="Genomic_DNA"/>
</dbReference>
<dbReference type="Proteomes" id="UP000011760">
    <property type="component" value="Chromosome"/>
</dbReference>
<dbReference type="AlphaFoldDB" id="M1USS8"/>
<proteinExistence type="predicted"/>
<evidence type="ECO:0000256" key="1">
    <source>
        <dbReference type="SAM" id="SignalP"/>
    </source>
</evidence>
<reference evidence="2 3" key="1">
    <citation type="submission" date="2013-02" db="EMBL/GenBank/DDBJ databases">
        <title>The complete genome sequence of Corynebacterium callunae DSM 20147.</title>
        <authorList>
            <person name="Ruckert C."/>
            <person name="Albersmeier A."/>
            <person name="Kalinowski J."/>
        </authorList>
    </citation>
    <scope>NUCLEOTIDE SEQUENCE [LARGE SCALE GENOMIC DNA]</scope>
    <source>
        <strain evidence="2 3">DSM 20147</strain>
    </source>
</reference>
<dbReference type="STRING" id="1121353.H924_03805"/>
<dbReference type="HOGENOM" id="CLU_1501060_0_0_11"/>
<protein>
    <recommendedName>
        <fullName evidence="4">Secreted protein</fullName>
    </recommendedName>
</protein>
<accession>M1USS8</accession>
<name>M1USS8_9CORY</name>
<gene>
    <name evidence="2" type="ORF">H924_03805</name>
</gene>
<evidence type="ECO:0000313" key="3">
    <source>
        <dbReference type="Proteomes" id="UP000011760"/>
    </source>
</evidence>
<feature type="signal peptide" evidence="1">
    <location>
        <begin position="1"/>
        <end position="27"/>
    </location>
</feature>
<evidence type="ECO:0008006" key="4">
    <source>
        <dbReference type="Google" id="ProtNLM"/>
    </source>
</evidence>
<dbReference type="RefSeq" id="WP_015650645.1">
    <property type="nucleotide sequence ID" value="NC_020506.1"/>
</dbReference>
<organism evidence="2 3">
    <name type="scientific">Corynebacterium callunae DSM 20147</name>
    <dbReference type="NCBI Taxonomy" id="1121353"/>
    <lineage>
        <taxon>Bacteria</taxon>
        <taxon>Bacillati</taxon>
        <taxon>Actinomycetota</taxon>
        <taxon>Actinomycetes</taxon>
        <taxon>Mycobacteriales</taxon>
        <taxon>Corynebacteriaceae</taxon>
        <taxon>Corynebacterium</taxon>
    </lineage>
</organism>
<dbReference type="eggNOG" id="COG5479">
    <property type="taxonomic scope" value="Bacteria"/>
</dbReference>
<dbReference type="KEGG" id="ccn:H924_03805"/>
<keyword evidence="3" id="KW-1185">Reference proteome</keyword>